<dbReference type="GO" id="GO:0070971">
    <property type="term" value="C:endoplasmic reticulum exit site"/>
    <property type="evidence" value="ECO:0007669"/>
    <property type="project" value="TreeGrafter"/>
</dbReference>
<feature type="domain" description="SRA1/Sec31" evidence="6">
    <location>
        <begin position="63"/>
        <end position="165"/>
    </location>
</feature>
<dbReference type="OrthoDB" id="542917at2759"/>
<dbReference type="Proteomes" id="UP000789572">
    <property type="component" value="Unassembled WGS sequence"/>
</dbReference>
<accession>A0A9N9G3D8</accession>
<evidence type="ECO:0000256" key="5">
    <source>
        <dbReference type="ARBA" id="ARBA00029433"/>
    </source>
</evidence>
<evidence type="ECO:0000256" key="2">
    <source>
        <dbReference type="ARBA" id="ARBA00022574"/>
    </source>
</evidence>
<dbReference type="GO" id="GO:0005198">
    <property type="term" value="F:structural molecule activity"/>
    <property type="evidence" value="ECO:0007669"/>
    <property type="project" value="TreeGrafter"/>
</dbReference>
<keyword evidence="2" id="KW-0853">WD repeat</keyword>
<comment type="subcellular location">
    <subcellularLocation>
        <location evidence="5">Endomembrane system</location>
        <topology evidence="5">Peripheral membrane protein</topology>
        <orientation evidence="5">Cytoplasmic side</orientation>
    </subcellularLocation>
</comment>
<protein>
    <submittedName>
        <fullName evidence="7">7062_t:CDS:1</fullName>
    </submittedName>
</protein>
<keyword evidence="8" id="KW-1185">Reference proteome</keyword>
<keyword evidence="1" id="KW-0813">Transport</keyword>
<evidence type="ECO:0000256" key="4">
    <source>
        <dbReference type="ARBA" id="ARBA00023136"/>
    </source>
</evidence>
<dbReference type="PANTHER" id="PTHR13923">
    <property type="entry name" value="SEC31-RELATED PROTEIN"/>
    <property type="match status" value="1"/>
</dbReference>
<sequence>MASVKDAGNKYGDFRSAIITQHWNDPPQKVRMDLYITITTRTVKVGGIGLFHKEEDGSGSIDSQEIVTLLNSLLDICKKASTHAERRVIADTEKRITFLFEKLEKQELPDPVLGKVGKVCEHLDNKDFQNALSMHNNLMTTHFDKEGKWLLGVKRLIDLYQKQSTALIVARYDIAGVHMKNSKLLLPGIKKGYYQTAAIILDLDLFVVIQNRSHLNNK</sequence>
<evidence type="ECO:0000313" key="8">
    <source>
        <dbReference type="Proteomes" id="UP000789572"/>
    </source>
</evidence>
<keyword evidence="4" id="KW-0472">Membrane</keyword>
<dbReference type="InterPro" id="IPR040251">
    <property type="entry name" value="SEC31-like"/>
</dbReference>
<dbReference type="Gene3D" id="1.20.940.10">
    <property type="entry name" value="Functional domain of the splicing factor Prp18"/>
    <property type="match status" value="1"/>
</dbReference>
<gene>
    <name evidence="7" type="ORF">POCULU_LOCUS6533</name>
</gene>
<evidence type="ECO:0000256" key="3">
    <source>
        <dbReference type="ARBA" id="ARBA00022737"/>
    </source>
</evidence>
<dbReference type="AlphaFoldDB" id="A0A9N9G3D8"/>
<dbReference type="EMBL" id="CAJVPJ010001226">
    <property type="protein sequence ID" value="CAG8581933.1"/>
    <property type="molecule type" value="Genomic_DNA"/>
</dbReference>
<reference evidence="7" key="1">
    <citation type="submission" date="2021-06" db="EMBL/GenBank/DDBJ databases">
        <authorList>
            <person name="Kallberg Y."/>
            <person name="Tangrot J."/>
            <person name="Rosling A."/>
        </authorList>
    </citation>
    <scope>NUCLEOTIDE SEQUENCE</scope>
    <source>
        <strain evidence="7">IA702</strain>
    </source>
</reference>
<comment type="caution">
    <text evidence="7">The sequence shown here is derived from an EMBL/GenBank/DDBJ whole genome shotgun (WGS) entry which is preliminary data.</text>
</comment>
<name>A0A9N9G3D8_9GLOM</name>
<dbReference type="SUPFAM" id="SSF47938">
    <property type="entry name" value="Functional domain of the splicing factor Prp18"/>
    <property type="match status" value="1"/>
</dbReference>
<evidence type="ECO:0000256" key="1">
    <source>
        <dbReference type="ARBA" id="ARBA00022448"/>
    </source>
</evidence>
<keyword evidence="3" id="KW-0677">Repeat</keyword>
<dbReference type="Pfam" id="PF07304">
    <property type="entry name" value="SRA1"/>
    <property type="match status" value="1"/>
</dbReference>
<dbReference type="GO" id="GO:0090110">
    <property type="term" value="P:COPII-coated vesicle cargo loading"/>
    <property type="evidence" value="ECO:0007669"/>
    <property type="project" value="TreeGrafter"/>
</dbReference>
<organism evidence="7 8">
    <name type="scientific">Paraglomus occultum</name>
    <dbReference type="NCBI Taxonomy" id="144539"/>
    <lineage>
        <taxon>Eukaryota</taxon>
        <taxon>Fungi</taxon>
        <taxon>Fungi incertae sedis</taxon>
        <taxon>Mucoromycota</taxon>
        <taxon>Glomeromycotina</taxon>
        <taxon>Glomeromycetes</taxon>
        <taxon>Paraglomerales</taxon>
        <taxon>Paraglomeraceae</taxon>
        <taxon>Paraglomus</taxon>
    </lineage>
</organism>
<dbReference type="GO" id="GO:0007029">
    <property type="term" value="P:endoplasmic reticulum organization"/>
    <property type="evidence" value="ECO:0007669"/>
    <property type="project" value="TreeGrafter"/>
</dbReference>
<proteinExistence type="predicted"/>
<evidence type="ECO:0000259" key="6">
    <source>
        <dbReference type="Pfam" id="PF07304"/>
    </source>
</evidence>
<dbReference type="GO" id="GO:0030127">
    <property type="term" value="C:COPII vesicle coat"/>
    <property type="evidence" value="ECO:0007669"/>
    <property type="project" value="TreeGrafter"/>
</dbReference>
<evidence type="ECO:0000313" key="7">
    <source>
        <dbReference type="EMBL" id="CAG8581933.1"/>
    </source>
</evidence>
<dbReference type="InterPro" id="IPR009917">
    <property type="entry name" value="SRA1/Sec31"/>
</dbReference>
<dbReference type="PANTHER" id="PTHR13923:SF11">
    <property type="entry name" value="SECRETORY 31, ISOFORM D"/>
    <property type="match status" value="1"/>
</dbReference>